<dbReference type="Proteomes" id="UP000476332">
    <property type="component" value="Unassembled WGS sequence"/>
</dbReference>
<feature type="transmembrane region" description="Helical" evidence="1">
    <location>
        <begin position="205"/>
        <end position="225"/>
    </location>
</feature>
<keyword evidence="4" id="KW-1185">Reference proteome</keyword>
<dbReference type="InterPro" id="IPR041219">
    <property type="entry name" value="Phage_lysozyme2"/>
</dbReference>
<dbReference type="AlphaFoldDB" id="A0A6L9MJ45"/>
<evidence type="ECO:0000313" key="4">
    <source>
        <dbReference type="Proteomes" id="UP000476332"/>
    </source>
</evidence>
<keyword evidence="1" id="KW-0812">Transmembrane</keyword>
<evidence type="ECO:0000313" key="3">
    <source>
        <dbReference type="EMBL" id="NDV87837.1"/>
    </source>
</evidence>
<evidence type="ECO:0000259" key="2">
    <source>
        <dbReference type="Pfam" id="PF18013"/>
    </source>
</evidence>
<dbReference type="Pfam" id="PF18013">
    <property type="entry name" value="Phage_lysozyme2"/>
    <property type="match status" value="1"/>
</dbReference>
<sequence length="271" mass="29255">MTSEQIFRSKAPWIMATLMQDFPIGVDDAAAILGNLGHESGGLTKLQEISPTAAGSRGGYGWPQWTGPRRRAYEAYCARNRLDPASDRANYAYLFLELKGPERKAIAKLVAADGLDRKVEAFELAFERAGAKHYPSRKHWARIAREAWNASTAEQRQAPHLPAPATLPEAGTVLEPEILPPTGNEIVTTDGLTPIEQMNKPVQGAIAGMATTTVTGAILFLAASAGWLPDAWESPEALVALALVATNLPTQITNFIASYWACDKRFAGPTS</sequence>
<reference evidence="3 4" key="1">
    <citation type="submission" date="2020-01" db="EMBL/GenBank/DDBJ databases">
        <title>Genomes of bacteria type strains.</title>
        <authorList>
            <person name="Chen J."/>
            <person name="Zhu S."/>
            <person name="Chen J."/>
        </authorList>
    </citation>
    <scope>NUCLEOTIDE SEQUENCE [LARGE SCALE GENOMIC DNA]</scope>
    <source>
        <strain evidence="3 4">KCTC 52919</strain>
    </source>
</reference>
<proteinExistence type="predicted"/>
<feature type="domain" description="Phage tail lysozyme" evidence="2">
    <location>
        <begin position="27"/>
        <end position="142"/>
    </location>
</feature>
<dbReference type="EMBL" id="JAAAMJ010000011">
    <property type="protein sequence ID" value="NDV87837.1"/>
    <property type="molecule type" value="Genomic_DNA"/>
</dbReference>
<gene>
    <name evidence="3" type="ORF">GTW51_14110</name>
</gene>
<accession>A0A6L9MJ45</accession>
<keyword evidence="1" id="KW-1133">Transmembrane helix</keyword>
<organism evidence="3 4">
    <name type="scientific">Aurantimonas aggregata</name>
    <dbReference type="NCBI Taxonomy" id="2047720"/>
    <lineage>
        <taxon>Bacteria</taxon>
        <taxon>Pseudomonadati</taxon>
        <taxon>Pseudomonadota</taxon>
        <taxon>Alphaproteobacteria</taxon>
        <taxon>Hyphomicrobiales</taxon>
        <taxon>Aurantimonadaceae</taxon>
        <taxon>Aurantimonas</taxon>
    </lineage>
</organism>
<evidence type="ECO:0000256" key="1">
    <source>
        <dbReference type="SAM" id="Phobius"/>
    </source>
</evidence>
<dbReference type="RefSeq" id="WP_163044645.1">
    <property type="nucleotide sequence ID" value="NZ_JAAAMJ010000011.1"/>
</dbReference>
<name>A0A6L9MJ45_9HYPH</name>
<comment type="caution">
    <text evidence="3">The sequence shown here is derived from an EMBL/GenBank/DDBJ whole genome shotgun (WGS) entry which is preliminary data.</text>
</comment>
<feature type="transmembrane region" description="Helical" evidence="1">
    <location>
        <begin position="237"/>
        <end position="262"/>
    </location>
</feature>
<dbReference type="Gene3D" id="1.10.530.10">
    <property type="match status" value="1"/>
</dbReference>
<keyword evidence="1" id="KW-0472">Membrane</keyword>
<protein>
    <recommendedName>
        <fullName evidence="2">Phage tail lysozyme domain-containing protein</fullName>
    </recommendedName>
</protein>